<dbReference type="InterPro" id="IPR036427">
    <property type="entry name" value="Bromodomain-like_sf"/>
</dbReference>
<evidence type="ECO:0000256" key="8">
    <source>
        <dbReference type="PROSITE-ProRule" id="PRU00035"/>
    </source>
</evidence>
<dbReference type="GO" id="GO:0006368">
    <property type="term" value="P:transcription elongation by RNA polymerase II"/>
    <property type="evidence" value="ECO:0007669"/>
    <property type="project" value="TreeGrafter"/>
</dbReference>
<keyword evidence="6" id="KW-0804">Transcription</keyword>
<dbReference type="InterPro" id="IPR037382">
    <property type="entry name" value="Rsc/polybromo"/>
</dbReference>
<sequence length="276" mass="31479">AVENNEDLEGLIAKKQLRRQAKKKRRETVNTEESSPHPNELDDLLDTTVQTQPTSGVINRITLKRTVGEIEADETEETQDADASVDTNATPRVSRRKSRKLSHSIKEQSYPGQKRGRKPDMIVDSEEAAATVVEALTELSVISNQKKRGRRRKFDGVEGDNESSSSVKKKGKSRKIDNVEVFIEPSTLVKKKGKGRKMDEIIDDDAQDVLKLHPIAINIIRQKISRDEYKTTEEFKNDVYLMFDNARTFNIEGSQVYADAEIMQVKEINIYFDMYF</sequence>
<dbReference type="SMART" id="SM00297">
    <property type="entry name" value="BROMO"/>
    <property type="match status" value="1"/>
</dbReference>
<proteinExistence type="predicted"/>
<keyword evidence="3" id="KW-0156">Chromatin regulator</keyword>
<protein>
    <submittedName>
        <fullName evidence="11">2256_t:CDS:1</fullName>
    </submittedName>
</protein>
<comment type="caution">
    <text evidence="11">The sequence shown here is derived from an EMBL/GenBank/DDBJ whole genome shotgun (WGS) entry which is preliminary data.</text>
</comment>
<evidence type="ECO:0000256" key="6">
    <source>
        <dbReference type="ARBA" id="ARBA00023163"/>
    </source>
</evidence>
<accession>A0A9N9AL83</accession>
<evidence type="ECO:0000256" key="3">
    <source>
        <dbReference type="ARBA" id="ARBA00022853"/>
    </source>
</evidence>
<evidence type="ECO:0000256" key="7">
    <source>
        <dbReference type="ARBA" id="ARBA00023242"/>
    </source>
</evidence>
<dbReference type="PRINTS" id="PR00503">
    <property type="entry name" value="BROMODOMAIN"/>
</dbReference>
<keyword evidence="2" id="KW-0677">Repeat</keyword>
<feature type="compositionally biased region" description="Basic residues" evidence="9">
    <location>
        <begin position="15"/>
        <end position="26"/>
    </location>
</feature>
<feature type="region of interest" description="Disordered" evidence="9">
    <location>
        <begin position="145"/>
        <end position="173"/>
    </location>
</feature>
<feature type="compositionally biased region" description="Acidic residues" evidence="9">
    <location>
        <begin position="70"/>
        <end position="80"/>
    </location>
</feature>
<evidence type="ECO:0000256" key="9">
    <source>
        <dbReference type="SAM" id="MobiDB-lite"/>
    </source>
</evidence>
<dbReference type="PANTHER" id="PTHR16062">
    <property type="entry name" value="SWI/SNF-RELATED"/>
    <property type="match status" value="1"/>
</dbReference>
<evidence type="ECO:0000313" key="12">
    <source>
        <dbReference type="Proteomes" id="UP000789396"/>
    </source>
</evidence>
<keyword evidence="5 8" id="KW-0103">Bromodomain</keyword>
<evidence type="ECO:0000256" key="5">
    <source>
        <dbReference type="ARBA" id="ARBA00023117"/>
    </source>
</evidence>
<feature type="non-terminal residue" evidence="11">
    <location>
        <position position="276"/>
    </location>
</feature>
<dbReference type="AlphaFoldDB" id="A0A9N9AL83"/>
<evidence type="ECO:0000313" key="11">
    <source>
        <dbReference type="EMBL" id="CAG8536816.1"/>
    </source>
</evidence>
<evidence type="ECO:0000256" key="1">
    <source>
        <dbReference type="ARBA" id="ARBA00004123"/>
    </source>
</evidence>
<organism evidence="11 12">
    <name type="scientific">Racocetra fulgida</name>
    <dbReference type="NCBI Taxonomy" id="60492"/>
    <lineage>
        <taxon>Eukaryota</taxon>
        <taxon>Fungi</taxon>
        <taxon>Fungi incertae sedis</taxon>
        <taxon>Mucoromycota</taxon>
        <taxon>Glomeromycotina</taxon>
        <taxon>Glomeromycetes</taxon>
        <taxon>Diversisporales</taxon>
        <taxon>Gigasporaceae</taxon>
        <taxon>Racocetra</taxon>
    </lineage>
</organism>
<keyword evidence="4" id="KW-0805">Transcription regulation</keyword>
<gene>
    <name evidence="11" type="ORF">RFULGI_LOCUS4043</name>
</gene>
<comment type="subcellular location">
    <subcellularLocation>
        <location evidence="1">Nucleus</location>
    </subcellularLocation>
</comment>
<dbReference type="EMBL" id="CAJVPZ010003838">
    <property type="protein sequence ID" value="CAG8536816.1"/>
    <property type="molecule type" value="Genomic_DNA"/>
</dbReference>
<dbReference type="Proteomes" id="UP000789396">
    <property type="component" value="Unassembled WGS sequence"/>
</dbReference>
<evidence type="ECO:0000256" key="4">
    <source>
        <dbReference type="ARBA" id="ARBA00023015"/>
    </source>
</evidence>
<feature type="compositionally biased region" description="Polar residues" evidence="9">
    <location>
        <begin position="47"/>
        <end position="57"/>
    </location>
</feature>
<dbReference type="SUPFAM" id="SSF47370">
    <property type="entry name" value="Bromodomain"/>
    <property type="match status" value="1"/>
</dbReference>
<feature type="compositionally biased region" description="Basic residues" evidence="9">
    <location>
        <begin position="93"/>
        <end position="103"/>
    </location>
</feature>
<keyword evidence="7" id="KW-0539">Nucleus</keyword>
<dbReference type="Gene3D" id="1.20.920.10">
    <property type="entry name" value="Bromodomain-like"/>
    <property type="match status" value="1"/>
</dbReference>
<dbReference type="CDD" id="cd04369">
    <property type="entry name" value="Bromodomain"/>
    <property type="match status" value="1"/>
</dbReference>
<dbReference type="OrthoDB" id="6017at2759"/>
<dbReference type="GO" id="GO:0006338">
    <property type="term" value="P:chromatin remodeling"/>
    <property type="evidence" value="ECO:0007669"/>
    <property type="project" value="InterPro"/>
</dbReference>
<evidence type="ECO:0000259" key="10">
    <source>
        <dbReference type="PROSITE" id="PS50014"/>
    </source>
</evidence>
<dbReference type="PANTHER" id="PTHR16062:SF21">
    <property type="entry name" value="CHROMATIN STRUCTURE-REMODELING COMPLEX SUBUNIT RSC1-RELATED"/>
    <property type="match status" value="1"/>
</dbReference>
<dbReference type="Pfam" id="PF00439">
    <property type="entry name" value="Bromodomain"/>
    <property type="match status" value="1"/>
</dbReference>
<dbReference type="GO" id="GO:0016586">
    <property type="term" value="C:RSC-type complex"/>
    <property type="evidence" value="ECO:0007669"/>
    <property type="project" value="InterPro"/>
</dbReference>
<reference evidence="11" key="1">
    <citation type="submission" date="2021-06" db="EMBL/GenBank/DDBJ databases">
        <authorList>
            <person name="Kallberg Y."/>
            <person name="Tangrot J."/>
            <person name="Rosling A."/>
        </authorList>
    </citation>
    <scope>NUCLEOTIDE SEQUENCE</scope>
    <source>
        <strain evidence="11">IN212</strain>
    </source>
</reference>
<keyword evidence="12" id="KW-1185">Reference proteome</keyword>
<feature type="domain" description="Bromo" evidence="10">
    <location>
        <begin position="213"/>
        <end position="257"/>
    </location>
</feature>
<evidence type="ECO:0000256" key="2">
    <source>
        <dbReference type="ARBA" id="ARBA00022737"/>
    </source>
</evidence>
<dbReference type="GO" id="GO:0003682">
    <property type="term" value="F:chromatin binding"/>
    <property type="evidence" value="ECO:0007669"/>
    <property type="project" value="TreeGrafter"/>
</dbReference>
<dbReference type="InterPro" id="IPR001487">
    <property type="entry name" value="Bromodomain"/>
</dbReference>
<feature type="region of interest" description="Disordered" evidence="9">
    <location>
        <begin position="1"/>
        <end position="119"/>
    </location>
</feature>
<dbReference type="PROSITE" id="PS50014">
    <property type="entry name" value="BROMODOMAIN_2"/>
    <property type="match status" value="1"/>
</dbReference>
<name>A0A9N9AL83_9GLOM</name>